<evidence type="ECO:0000313" key="9">
    <source>
        <dbReference type="EMBL" id="RCH97613.1"/>
    </source>
</evidence>
<proteinExistence type="predicted"/>
<dbReference type="InterPro" id="IPR018966">
    <property type="entry name" value="VTC_domain"/>
</dbReference>
<feature type="compositionally biased region" description="Polar residues" evidence="6">
    <location>
        <begin position="511"/>
        <end position="523"/>
    </location>
</feature>
<evidence type="ECO:0000256" key="1">
    <source>
        <dbReference type="ARBA" id="ARBA00004128"/>
    </source>
</evidence>
<evidence type="ECO:0000259" key="8">
    <source>
        <dbReference type="PROSITE" id="PS51382"/>
    </source>
</evidence>
<evidence type="ECO:0000313" key="10">
    <source>
        <dbReference type="Proteomes" id="UP000253551"/>
    </source>
</evidence>
<feature type="region of interest" description="Disordered" evidence="6">
    <location>
        <begin position="508"/>
        <end position="537"/>
    </location>
</feature>
<feature type="compositionally biased region" description="Polar residues" evidence="6">
    <location>
        <begin position="464"/>
        <end position="483"/>
    </location>
</feature>
<dbReference type="GO" id="GO:0005774">
    <property type="term" value="C:vacuolar membrane"/>
    <property type="evidence" value="ECO:0007669"/>
    <property type="project" value="UniProtKB-SubCell"/>
</dbReference>
<comment type="caution">
    <text evidence="9">The sequence shown here is derived from an EMBL/GenBank/DDBJ whole genome shotgun (WGS) entry which is preliminary data.</text>
</comment>
<dbReference type="InterPro" id="IPR042267">
    <property type="entry name" value="VTC_sf"/>
</dbReference>
<feature type="region of interest" description="Disordered" evidence="6">
    <location>
        <begin position="566"/>
        <end position="589"/>
    </location>
</feature>
<evidence type="ECO:0000256" key="6">
    <source>
        <dbReference type="SAM" id="MobiDB-lite"/>
    </source>
</evidence>
<name>A0A367K5W9_RHIST</name>
<keyword evidence="3 7" id="KW-0812">Transmembrane</keyword>
<keyword evidence="2" id="KW-0926">Vacuole</keyword>
<dbReference type="Pfam" id="PF02656">
    <property type="entry name" value="DUF202"/>
    <property type="match status" value="1"/>
</dbReference>
<dbReference type="Proteomes" id="UP000253551">
    <property type="component" value="Unassembled WGS sequence"/>
</dbReference>
<keyword evidence="5 7" id="KW-0472">Membrane</keyword>
<dbReference type="STRING" id="4846.A0A367K5W9"/>
<keyword evidence="10" id="KW-1185">Reference proteome</keyword>
<feature type="transmembrane region" description="Helical" evidence="7">
    <location>
        <begin position="633"/>
        <end position="651"/>
    </location>
</feature>
<dbReference type="Gene3D" id="3.20.100.30">
    <property type="entry name" value="VTC, catalytic tunnel domain"/>
    <property type="match status" value="1"/>
</dbReference>
<dbReference type="EMBL" id="PJQM01002162">
    <property type="protein sequence ID" value="RCH97613.1"/>
    <property type="molecule type" value="Genomic_DNA"/>
</dbReference>
<dbReference type="PANTHER" id="PTHR46140">
    <property type="entry name" value="VACUOLAR TRANSPORTER CHAPERONE 1-RELATED"/>
    <property type="match status" value="1"/>
</dbReference>
<dbReference type="InterPro" id="IPR051572">
    <property type="entry name" value="VTC_Complex_Subunit"/>
</dbReference>
<dbReference type="InterPro" id="IPR003807">
    <property type="entry name" value="DUF202"/>
</dbReference>
<reference evidence="9 10" key="1">
    <citation type="journal article" date="2018" name="G3 (Bethesda)">
        <title>Phylogenetic and Phylogenomic Definition of Rhizopus Species.</title>
        <authorList>
            <person name="Gryganskyi A.P."/>
            <person name="Golan J."/>
            <person name="Dolatabadi S."/>
            <person name="Mondo S."/>
            <person name="Robb S."/>
            <person name="Idnurm A."/>
            <person name="Muszewska A."/>
            <person name="Steczkiewicz K."/>
            <person name="Masonjones S."/>
            <person name="Liao H.L."/>
            <person name="Gajdeczka M.T."/>
            <person name="Anike F."/>
            <person name="Vuek A."/>
            <person name="Anishchenko I.M."/>
            <person name="Voigt K."/>
            <person name="de Hoog G.S."/>
            <person name="Smith M.E."/>
            <person name="Heitman J."/>
            <person name="Vilgalys R."/>
            <person name="Stajich J.E."/>
        </authorList>
    </citation>
    <scope>NUCLEOTIDE SEQUENCE [LARGE SCALE GENOMIC DNA]</scope>
    <source>
        <strain evidence="9 10">LSU 92-RS-03</strain>
    </source>
</reference>
<feature type="domain" description="SPX" evidence="8">
    <location>
        <begin position="1"/>
        <end position="129"/>
    </location>
</feature>
<evidence type="ECO:0000256" key="7">
    <source>
        <dbReference type="SAM" id="Phobius"/>
    </source>
</evidence>
<dbReference type="OrthoDB" id="2232481at2759"/>
<evidence type="ECO:0000256" key="3">
    <source>
        <dbReference type="ARBA" id="ARBA00022692"/>
    </source>
</evidence>
<organism evidence="9 10">
    <name type="scientific">Rhizopus stolonifer</name>
    <name type="common">Rhizopus nigricans</name>
    <dbReference type="NCBI Taxonomy" id="4846"/>
    <lineage>
        <taxon>Eukaryota</taxon>
        <taxon>Fungi</taxon>
        <taxon>Fungi incertae sedis</taxon>
        <taxon>Mucoromycota</taxon>
        <taxon>Mucoromycotina</taxon>
        <taxon>Mucoromycetes</taxon>
        <taxon>Mucorales</taxon>
        <taxon>Mucorineae</taxon>
        <taxon>Rhizopodaceae</taxon>
        <taxon>Rhizopus</taxon>
    </lineage>
</organism>
<feature type="region of interest" description="Disordered" evidence="6">
    <location>
        <begin position="460"/>
        <end position="485"/>
    </location>
</feature>
<dbReference type="GO" id="GO:0006799">
    <property type="term" value="P:polyphosphate biosynthetic process"/>
    <property type="evidence" value="ECO:0007669"/>
    <property type="project" value="UniProtKB-ARBA"/>
</dbReference>
<protein>
    <submittedName>
        <fullName evidence="9">Vacuolar transporter chaperone</fullName>
    </submittedName>
</protein>
<feature type="transmembrane region" description="Helical" evidence="7">
    <location>
        <begin position="671"/>
        <end position="691"/>
    </location>
</feature>
<evidence type="ECO:0000256" key="2">
    <source>
        <dbReference type="ARBA" id="ARBA00022554"/>
    </source>
</evidence>
<feature type="transmembrane region" description="Helical" evidence="7">
    <location>
        <begin position="606"/>
        <end position="626"/>
    </location>
</feature>
<keyword evidence="4 7" id="KW-1133">Transmembrane helix</keyword>
<comment type="subcellular location">
    <subcellularLocation>
        <location evidence="1">Vacuole membrane</location>
        <topology evidence="1">Multi-pass membrane protein</topology>
    </subcellularLocation>
</comment>
<dbReference type="InterPro" id="IPR004331">
    <property type="entry name" value="SPX_dom"/>
</dbReference>
<sequence length="714" mass="82536">MNEPWKEECIAYEDIKKDIESRQKHHKWTQEDEKDLETVIRSEASRIDAFINRKEREIESRIAYCERMLTQKRLSSASSRETIRHDLKDILLDLNDLVKYTRYNFLMLQKLIKTHDESKPNYAHLLLLNITQSASLDVQRFDATLVKAFSLHELCYEEQQQKAKTASYWVHPDHLNELRAILLFHLPESKATKTSCLYVDNSEFSVYQQCLERDTDAESIYFRWVGNNDTISVERNARHVSDSFPLNVDKVDDFVSGVYSVDHYVADLRAKNTPQETLDAHYRLAAGVQASILEKQLKPVMRTYAERTVFELSYARLTLETDLTFVRETKDVGNVWHQPRIGSDTSQFPYALLQIECQTPIDHAWLTELLDSNQVYQVPCFSKHLHGIFLFWKSCLPLLPWWSSQMELDIRHGTQSISGNEVFTQCKNLKTSVDGKQRIGYLESTIEYMSRLQRSETKKASLVRSVSTRSTKMPNSSLRQSGNPFEDPIWAKQNDAYELPMFTLPDRPASSHDTLGSTKNSSVRIVHEHQDSSSTRLLVDEKTSSIKKTDKEEKYLDTYFGKDLEQGKQEEEDDNEDKKKKKKKKDEGGGGAIVEPKTLFANERTFIHWLNFAATLLTTALTLMNFGDRINKIIGAIFFGIAFLFVFYSFGFNRWRAYRILYKPHLRFDDMYGPVFLCVLLVGALVLNFGLRWNAPMSTTSYLGTNATTSDTSA</sequence>
<accession>A0A367K5W9</accession>
<evidence type="ECO:0000256" key="5">
    <source>
        <dbReference type="ARBA" id="ARBA00023136"/>
    </source>
</evidence>
<dbReference type="Pfam" id="PF09359">
    <property type="entry name" value="VTC"/>
    <property type="match status" value="1"/>
</dbReference>
<dbReference type="PANTHER" id="PTHR46140:SF1">
    <property type="entry name" value="VACUOLAR TRANSPORTER CHAPERONE COMPLEX SUBUNIT 4-RELATED"/>
    <property type="match status" value="1"/>
</dbReference>
<evidence type="ECO:0000256" key="4">
    <source>
        <dbReference type="ARBA" id="ARBA00022989"/>
    </source>
</evidence>
<dbReference type="PROSITE" id="PS51382">
    <property type="entry name" value="SPX"/>
    <property type="match status" value="1"/>
</dbReference>
<gene>
    <name evidence="9" type="primary">VTC4_6</name>
    <name evidence="9" type="ORF">CU098_003166</name>
</gene>
<dbReference type="AlphaFoldDB" id="A0A367K5W9"/>